<protein>
    <submittedName>
        <fullName evidence="3">Uncharacterized protein</fullName>
    </submittedName>
</protein>
<gene>
    <name evidence="3" type="ORF">TrCOL_g1104</name>
</gene>
<dbReference type="EMBL" id="BRYA01000516">
    <property type="protein sequence ID" value="GMI20572.1"/>
    <property type="molecule type" value="Genomic_DNA"/>
</dbReference>
<keyword evidence="2" id="KW-1133">Transmembrane helix</keyword>
<comment type="caution">
    <text evidence="3">The sequence shown here is derived from an EMBL/GenBank/DDBJ whole genome shotgun (WGS) entry which is preliminary data.</text>
</comment>
<sequence>MAGLLVPLPAPKLDSPNAVFLFLVCPLEAFIGLLFFASLVTRFLPDVIRISHAIEGLLVGTAVMTLINAIVSYWWLFPVPMSTLSMGSVLVLLFYFYIYGRSIRPYPSSRGPFISCIKAMLFFLLCAGIGLVWTAGYSAIKSENWKRGFLLLYEPLRYASRHFILSPSLSRSPNFFSLTLSSDIFFAVFYCTVMRSEMESWNVYLGAIFHIICVLLRFLEVGDRAELFFSKVSHRRRESRRRRSSVHPQMKGPLDTVSFSPILGDLFKKSMDFHEVKRDSDARRLSGSVTDIESGTACSTDGENDNKNDDDNNNDNEKDTSNDTTLPAAPSLPPPPRPSTLNYFAIPFSCHKQRYYYLILDLLLSECIDLWSRLAVEVLFSFRVHGWNAANYAPLTTTSVSSLNCALIPLNFVCILCVLWKLPKTLTVGRVWTYVLQEGWYLSLVMACVCMFCGGVGELHHGYEMQEVE</sequence>
<feature type="transmembrane region" description="Helical" evidence="2">
    <location>
        <begin position="175"/>
        <end position="194"/>
    </location>
</feature>
<evidence type="ECO:0000256" key="1">
    <source>
        <dbReference type="SAM" id="MobiDB-lite"/>
    </source>
</evidence>
<keyword evidence="2" id="KW-0472">Membrane</keyword>
<name>A0A9W7FUF9_9STRA</name>
<evidence type="ECO:0000313" key="4">
    <source>
        <dbReference type="Proteomes" id="UP001165065"/>
    </source>
</evidence>
<evidence type="ECO:0000256" key="2">
    <source>
        <dbReference type="SAM" id="Phobius"/>
    </source>
</evidence>
<feature type="transmembrane region" description="Helical" evidence="2">
    <location>
        <begin position="121"/>
        <end position="140"/>
    </location>
</feature>
<accession>A0A9W7FUF9</accession>
<dbReference type="Proteomes" id="UP001165065">
    <property type="component" value="Unassembled WGS sequence"/>
</dbReference>
<feature type="transmembrane region" description="Helical" evidence="2">
    <location>
        <begin position="20"/>
        <end position="44"/>
    </location>
</feature>
<organism evidence="3 4">
    <name type="scientific">Triparma columacea</name>
    <dbReference type="NCBI Taxonomy" id="722753"/>
    <lineage>
        <taxon>Eukaryota</taxon>
        <taxon>Sar</taxon>
        <taxon>Stramenopiles</taxon>
        <taxon>Ochrophyta</taxon>
        <taxon>Bolidophyceae</taxon>
        <taxon>Parmales</taxon>
        <taxon>Triparmaceae</taxon>
        <taxon>Triparma</taxon>
    </lineage>
</organism>
<keyword evidence="4" id="KW-1185">Reference proteome</keyword>
<reference evidence="4" key="1">
    <citation type="journal article" date="2023" name="Commun. Biol.">
        <title>Genome analysis of Parmales, the sister group of diatoms, reveals the evolutionary specialization of diatoms from phago-mixotrophs to photoautotrophs.</title>
        <authorList>
            <person name="Ban H."/>
            <person name="Sato S."/>
            <person name="Yoshikawa S."/>
            <person name="Yamada K."/>
            <person name="Nakamura Y."/>
            <person name="Ichinomiya M."/>
            <person name="Sato N."/>
            <person name="Blanc-Mathieu R."/>
            <person name="Endo H."/>
            <person name="Kuwata A."/>
            <person name="Ogata H."/>
        </authorList>
    </citation>
    <scope>NUCLEOTIDE SEQUENCE [LARGE SCALE GENOMIC DNA]</scope>
</reference>
<evidence type="ECO:0000313" key="3">
    <source>
        <dbReference type="EMBL" id="GMI20572.1"/>
    </source>
</evidence>
<feature type="transmembrane region" description="Helical" evidence="2">
    <location>
        <begin position="82"/>
        <end position="100"/>
    </location>
</feature>
<dbReference type="OrthoDB" id="10485401at2759"/>
<feature type="transmembrane region" description="Helical" evidence="2">
    <location>
        <begin position="201"/>
        <end position="219"/>
    </location>
</feature>
<keyword evidence="2" id="KW-0812">Transmembrane</keyword>
<proteinExistence type="predicted"/>
<feature type="region of interest" description="Disordered" evidence="1">
    <location>
        <begin position="293"/>
        <end position="336"/>
    </location>
</feature>
<feature type="compositionally biased region" description="Basic and acidic residues" evidence="1">
    <location>
        <begin position="304"/>
        <end position="321"/>
    </location>
</feature>
<dbReference type="AlphaFoldDB" id="A0A9W7FUF9"/>
<feature type="transmembrane region" description="Helical" evidence="2">
    <location>
        <begin position="56"/>
        <end position="76"/>
    </location>
</feature>